<accession>A0A9N9IXA6</accession>
<proteinExistence type="predicted"/>
<evidence type="ECO:0000313" key="3">
    <source>
        <dbReference type="Proteomes" id="UP000789342"/>
    </source>
</evidence>
<sequence length="437" mass="50943">NIDESEQRRNIQRQALAKRTIEQVELRRKKQKEFKNHISNAARIENYNTKTVFLHNIGSMSIECPECKALHWIDEKVAGSRHAHIFRTCYAKGKVKLLVIASLPELLEILLTEESPQAHDFRKKIHIYNSILAFTSMGAKIDERVIETQGVYNFHIQEEIHHYIGSLIPENQDSPSFINPYTHIFRRAAHVLQENHIQDLKIIIVKTRYEYQYIILIASEVAVLMVEDKIHHSYIPLHYVLLFPYGDSGWHPCIHINNPQTESTSNDSSDYNSKEDISTNDNTTRDYVSMIQYYAYCLHFRIYKPTELFALHRSGHLFQQYIVDAYVYIEQSCLNYIKHNQKQIRAELYSEFQDALSANNELPSNKLRISRRIILPSSFIGGPWHMQQLYQDSMTIVGQLKKPDLFITITCNPKWPKIQAALLSGQTAQDRPDLCAR</sequence>
<organism evidence="2 3">
    <name type="scientific">Acaulospora morrowiae</name>
    <dbReference type="NCBI Taxonomy" id="94023"/>
    <lineage>
        <taxon>Eukaryota</taxon>
        <taxon>Fungi</taxon>
        <taxon>Fungi incertae sedis</taxon>
        <taxon>Mucoromycota</taxon>
        <taxon>Glomeromycotina</taxon>
        <taxon>Glomeromycetes</taxon>
        <taxon>Diversisporales</taxon>
        <taxon>Acaulosporaceae</taxon>
        <taxon>Acaulospora</taxon>
    </lineage>
</organism>
<dbReference type="Pfam" id="PF14214">
    <property type="entry name" value="Helitron_like_N"/>
    <property type="match status" value="1"/>
</dbReference>
<keyword evidence="3" id="KW-1185">Reference proteome</keyword>
<feature type="non-terminal residue" evidence="2">
    <location>
        <position position="1"/>
    </location>
</feature>
<comment type="caution">
    <text evidence="2">The sequence shown here is derived from an EMBL/GenBank/DDBJ whole genome shotgun (WGS) entry which is preliminary data.</text>
</comment>
<name>A0A9N9IXA6_9GLOM</name>
<dbReference type="PANTHER" id="PTHR45786:SF74">
    <property type="entry name" value="ATP-DEPENDENT DNA HELICASE"/>
    <property type="match status" value="1"/>
</dbReference>
<protein>
    <submittedName>
        <fullName evidence="2">1770_t:CDS:1</fullName>
    </submittedName>
</protein>
<dbReference type="InterPro" id="IPR025476">
    <property type="entry name" value="Helitron_helicase-like"/>
</dbReference>
<feature type="domain" description="Helitron helicase-like" evidence="1">
    <location>
        <begin position="293"/>
        <end position="437"/>
    </location>
</feature>
<dbReference type="PANTHER" id="PTHR45786">
    <property type="entry name" value="DNA BINDING PROTEIN-LIKE"/>
    <property type="match status" value="1"/>
</dbReference>
<gene>
    <name evidence="2" type="ORF">AMORRO_LOCUS15484</name>
</gene>
<dbReference type="EMBL" id="CAJVPV010036881">
    <property type="protein sequence ID" value="CAG8753967.1"/>
    <property type="molecule type" value="Genomic_DNA"/>
</dbReference>
<feature type="non-terminal residue" evidence="2">
    <location>
        <position position="437"/>
    </location>
</feature>
<dbReference type="Proteomes" id="UP000789342">
    <property type="component" value="Unassembled WGS sequence"/>
</dbReference>
<evidence type="ECO:0000259" key="1">
    <source>
        <dbReference type="Pfam" id="PF14214"/>
    </source>
</evidence>
<dbReference type="AlphaFoldDB" id="A0A9N9IXA6"/>
<reference evidence="2" key="1">
    <citation type="submission" date="2021-06" db="EMBL/GenBank/DDBJ databases">
        <authorList>
            <person name="Kallberg Y."/>
            <person name="Tangrot J."/>
            <person name="Rosling A."/>
        </authorList>
    </citation>
    <scope>NUCLEOTIDE SEQUENCE</scope>
    <source>
        <strain evidence="2">CL551</strain>
    </source>
</reference>
<dbReference type="OrthoDB" id="2272314at2759"/>
<evidence type="ECO:0000313" key="2">
    <source>
        <dbReference type="EMBL" id="CAG8753967.1"/>
    </source>
</evidence>